<dbReference type="EMBL" id="SNXZ01000005">
    <property type="protein sequence ID" value="TDP95104.1"/>
    <property type="molecule type" value="Genomic_DNA"/>
</dbReference>
<dbReference type="AlphaFoldDB" id="A0A4R6S6Y5"/>
<organism evidence="5 6">
    <name type="scientific">Labedaea rhizosphaerae</name>
    <dbReference type="NCBI Taxonomy" id="598644"/>
    <lineage>
        <taxon>Bacteria</taxon>
        <taxon>Bacillati</taxon>
        <taxon>Actinomycetota</taxon>
        <taxon>Actinomycetes</taxon>
        <taxon>Pseudonocardiales</taxon>
        <taxon>Pseudonocardiaceae</taxon>
        <taxon>Labedaea</taxon>
    </lineage>
</organism>
<dbReference type="RefSeq" id="WP_133852484.1">
    <property type="nucleotide sequence ID" value="NZ_SNXZ01000005.1"/>
</dbReference>
<dbReference type="InterPro" id="IPR002577">
    <property type="entry name" value="HTH_HxlR"/>
</dbReference>
<protein>
    <submittedName>
        <fullName evidence="5">HxlR family transcriptional regulator</fullName>
    </submittedName>
</protein>
<evidence type="ECO:0000259" key="4">
    <source>
        <dbReference type="PROSITE" id="PS51118"/>
    </source>
</evidence>
<dbReference type="OrthoDB" id="370168at2"/>
<dbReference type="GO" id="GO:0003677">
    <property type="term" value="F:DNA binding"/>
    <property type="evidence" value="ECO:0007669"/>
    <property type="project" value="UniProtKB-KW"/>
</dbReference>
<evidence type="ECO:0000313" key="5">
    <source>
        <dbReference type="EMBL" id="TDP95104.1"/>
    </source>
</evidence>
<keyword evidence="3" id="KW-0804">Transcription</keyword>
<accession>A0A4R6S6Y5</accession>
<dbReference type="PANTHER" id="PTHR33204">
    <property type="entry name" value="TRANSCRIPTIONAL REGULATOR, MARR FAMILY"/>
    <property type="match status" value="1"/>
</dbReference>
<keyword evidence="1" id="KW-0805">Transcription regulation</keyword>
<reference evidence="5 6" key="1">
    <citation type="submission" date="2019-03" db="EMBL/GenBank/DDBJ databases">
        <title>Genomic Encyclopedia of Type Strains, Phase IV (KMG-IV): sequencing the most valuable type-strain genomes for metagenomic binning, comparative biology and taxonomic classification.</title>
        <authorList>
            <person name="Goeker M."/>
        </authorList>
    </citation>
    <scope>NUCLEOTIDE SEQUENCE [LARGE SCALE GENOMIC DNA]</scope>
    <source>
        <strain evidence="5 6">DSM 45361</strain>
    </source>
</reference>
<evidence type="ECO:0000256" key="2">
    <source>
        <dbReference type="ARBA" id="ARBA00023125"/>
    </source>
</evidence>
<name>A0A4R6S6Y5_LABRH</name>
<proteinExistence type="predicted"/>
<dbReference type="SUPFAM" id="SSF46785">
    <property type="entry name" value="Winged helix' DNA-binding domain"/>
    <property type="match status" value="1"/>
</dbReference>
<dbReference type="Pfam" id="PF01638">
    <property type="entry name" value="HxlR"/>
    <property type="match status" value="1"/>
</dbReference>
<evidence type="ECO:0000256" key="1">
    <source>
        <dbReference type="ARBA" id="ARBA00023015"/>
    </source>
</evidence>
<keyword evidence="6" id="KW-1185">Reference proteome</keyword>
<evidence type="ECO:0000313" key="6">
    <source>
        <dbReference type="Proteomes" id="UP000295444"/>
    </source>
</evidence>
<dbReference type="Proteomes" id="UP000295444">
    <property type="component" value="Unassembled WGS sequence"/>
</dbReference>
<evidence type="ECO:0000256" key="3">
    <source>
        <dbReference type="ARBA" id="ARBA00023163"/>
    </source>
</evidence>
<dbReference type="InterPro" id="IPR036388">
    <property type="entry name" value="WH-like_DNA-bd_sf"/>
</dbReference>
<feature type="domain" description="HTH hxlR-type" evidence="4">
    <location>
        <begin position="10"/>
        <end position="106"/>
    </location>
</feature>
<sequence>MTCADLVVDCRLRAATELLAHQWDPLVLAALRSGPRRRGDLRASIGPISDKVLTETLRRVLANGLVERSGSHNRADYALTALGLSLVEGPLAALGAWITEHGEELLEAQEAATA</sequence>
<dbReference type="PANTHER" id="PTHR33204:SF37">
    <property type="entry name" value="HTH-TYPE TRANSCRIPTIONAL REGULATOR YODB"/>
    <property type="match status" value="1"/>
</dbReference>
<dbReference type="Gene3D" id="1.10.10.10">
    <property type="entry name" value="Winged helix-like DNA-binding domain superfamily/Winged helix DNA-binding domain"/>
    <property type="match status" value="1"/>
</dbReference>
<dbReference type="InterPro" id="IPR036390">
    <property type="entry name" value="WH_DNA-bd_sf"/>
</dbReference>
<gene>
    <name evidence="5" type="ORF">EV186_105336</name>
</gene>
<keyword evidence="2" id="KW-0238">DNA-binding</keyword>
<comment type="caution">
    <text evidence="5">The sequence shown here is derived from an EMBL/GenBank/DDBJ whole genome shotgun (WGS) entry which is preliminary data.</text>
</comment>
<dbReference type="PROSITE" id="PS51118">
    <property type="entry name" value="HTH_HXLR"/>
    <property type="match status" value="1"/>
</dbReference>